<dbReference type="InterPro" id="IPR029787">
    <property type="entry name" value="Nucleotide_cyclase"/>
</dbReference>
<dbReference type="EMBL" id="CP000568">
    <property type="protein sequence ID" value="ABN52385.1"/>
    <property type="molecule type" value="Genomic_DNA"/>
</dbReference>
<dbReference type="DNASU" id="4810821"/>
<sequence length="299" mass="34815">MEEFVKTGKTVCILINKQGRIYYSNIGKDVAEKCLEDIHIFDHLPADGTVSYNVGYYTVTADTVDLDEAHYYLILIQPQGNLYKYAYRDSFTGLYNRNYWEQLISGKMHRPIPKRFTLIVIDVDNLKSLNDNRGHLAGDKAIRIVGKSIRESIRKQDIAVRYGGDEFFILLANTKKAIVEKVINRVKENIRKRGKEENIHIEISVGMACSNSINKLEKVITMADYNMYKEKREKKVQVKHIGDELKDIKQKIESVREKLNSKVLDERNMSINKELLELSIKMDKLIFEYINEFKEKHSK</sequence>
<name>A3DEK6_ACET2</name>
<dbReference type="InterPro" id="IPR018540">
    <property type="entry name" value="Spo0E-like"/>
</dbReference>
<dbReference type="SUPFAM" id="SSF55073">
    <property type="entry name" value="Nucleotide cyclase"/>
    <property type="match status" value="1"/>
</dbReference>
<dbReference type="STRING" id="203119.Cthe_1153"/>
<dbReference type="GO" id="GO:0043937">
    <property type="term" value="P:regulation of sporulation"/>
    <property type="evidence" value="ECO:0007669"/>
    <property type="project" value="InterPro"/>
</dbReference>
<dbReference type="InterPro" id="IPR043128">
    <property type="entry name" value="Rev_trsase/Diguanyl_cyclase"/>
</dbReference>
<dbReference type="PROSITE" id="PS50887">
    <property type="entry name" value="GGDEF"/>
    <property type="match status" value="1"/>
</dbReference>
<reference evidence="4" key="1">
    <citation type="submission" date="2007-02" db="EMBL/GenBank/DDBJ databases">
        <title>Complete sequence of Clostridium thermocellum ATCC 27405.</title>
        <authorList>
            <consortium name="US DOE Joint Genome Institute"/>
            <person name="Copeland A."/>
            <person name="Lucas S."/>
            <person name="Lapidus A."/>
            <person name="Barry K."/>
            <person name="Detter J.C."/>
            <person name="Glavina del Rio T."/>
            <person name="Hammon N."/>
            <person name="Israni S."/>
            <person name="Dalin E."/>
            <person name="Tice H."/>
            <person name="Pitluck S."/>
            <person name="Chertkov O."/>
            <person name="Brettin T."/>
            <person name="Bruce D."/>
            <person name="Han C."/>
            <person name="Tapia R."/>
            <person name="Gilna P."/>
            <person name="Schmutz J."/>
            <person name="Larimer F."/>
            <person name="Land M."/>
            <person name="Hauser L."/>
            <person name="Kyrpides N."/>
            <person name="Mikhailova N."/>
            <person name="Wu J.H.D."/>
            <person name="Newcomb M."/>
            <person name="Richardson P."/>
        </authorList>
    </citation>
    <scope>NUCLEOTIDE SEQUENCE [LARGE SCALE GENOMIC DNA]</scope>
    <source>
        <strain evidence="4">ATCC 27405 / DSM 1237 / JCM 9322 / NBRC 103400 / NCIMB 10682 / NRRL B-4536 / VPI 7372</strain>
    </source>
</reference>
<dbReference type="Gene3D" id="3.30.70.270">
    <property type="match status" value="1"/>
</dbReference>
<dbReference type="HOGENOM" id="CLU_932869_0_0_9"/>
<dbReference type="Proteomes" id="UP000002145">
    <property type="component" value="Chromosome"/>
</dbReference>
<feature type="domain" description="GGDEF" evidence="2">
    <location>
        <begin position="114"/>
        <end position="243"/>
    </location>
</feature>
<dbReference type="GeneID" id="35803230"/>
<dbReference type="GO" id="GO:0052621">
    <property type="term" value="F:diguanylate cyclase activity"/>
    <property type="evidence" value="ECO:0007669"/>
    <property type="project" value="TreeGrafter"/>
</dbReference>
<dbReference type="InterPro" id="IPR000160">
    <property type="entry name" value="GGDEF_dom"/>
</dbReference>
<evidence type="ECO:0000313" key="3">
    <source>
        <dbReference type="EMBL" id="ABN52385.1"/>
    </source>
</evidence>
<keyword evidence="4" id="KW-1185">Reference proteome</keyword>
<dbReference type="RefSeq" id="WP_011838009.1">
    <property type="nucleotide sequence ID" value="NC_009012.1"/>
</dbReference>
<dbReference type="PANTHER" id="PTHR45138:SF6">
    <property type="entry name" value="DIGUANYLATE CYCLASE DGCN"/>
    <property type="match status" value="1"/>
</dbReference>
<dbReference type="GO" id="GO:0005886">
    <property type="term" value="C:plasma membrane"/>
    <property type="evidence" value="ECO:0007669"/>
    <property type="project" value="TreeGrafter"/>
</dbReference>
<dbReference type="OrthoDB" id="9805474at2"/>
<dbReference type="Pfam" id="PF00990">
    <property type="entry name" value="GGDEF"/>
    <property type="match status" value="1"/>
</dbReference>
<proteinExistence type="predicted"/>
<dbReference type="PANTHER" id="PTHR45138">
    <property type="entry name" value="REGULATORY COMPONENTS OF SENSORY TRANSDUCTION SYSTEM"/>
    <property type="match status" value="1"/>
</dbReference>
<reference evidence="3 4" key="2">
    <citation type="journal article" date="2013" name="Biotechnol. Biofuels">
        <title>Global transcriptome analysis of Clostridium thermocellum ATCC 27405 during growth on dilute acid pretreated Populus and switchgrass.</title>
        <authorList>
            <person name="Wilson C.M."/>
            <person name="Rodriguez M.Jr."/>
            <person name="Johnson C.M."/>
            <person name="Martin S.L."/>
            <person name="Chu T.M."/>
            <person name="Wolfinger R.D."/>
            <person name="Hauser L.J."/>
            <person name="Land M.L."/>
            <person name="Klingeman D.M."/>
            <person name="Syed M.H."/>
            <person name="Ragauskas A.J."/>
            <person name="Tschaplinski T.J."/>
            <person name="Mielenz J.R."/>
            <person name="Brown S.D."/>
        </authorList>
    </citation>
    <scope>NUCLEOTIDE SEQUENCE [LARGE SCALE GENOMIC DNA]</scope>
    <source>
        <strain evidence="4">ATCC 27405 / DSM 1237 / JCM 9322 / NBRC 103400 / NCIMB 10682 / NRRL B-4536 / VPI 7372</strain>
    </source>
</reference>
<evidence type="ECO:0000313" key="4">
    <source>
        <dbReference type="Proteomes" id="UP000002145"/>
    </source>
</evidence>
<dbReference type="InterPro" id="IPR050469">
    <property type="entry name" value="Diguanylate_Cyclase"/>
</dbReference>
<accession>A3DEK6</accession>
<dbReference type="eggNOG" id="COG2199">
    <property type="taxonomic scope" value="Bacteria"/>
</dbReference>
<gene>
    <name evidence="3" type="ordered locus">Cthe_1153</name>
</gene>
<evidence type="ECO:0000259" key="2">
    <source>
        <dbReference type="PROSITE" id="PS50887"/>
    </source>
</evidence>
<dbReference type="GO" id="GO:0043709">
    <property type="term" value="P:cell adhesion involved in single-species biofilm formation"/>
    <property type="evidence" value="ECO:0007669"/>
    <property type="project" value="TreeGrafter"/>
</dbReference>
<dbReference type="KEGG" id="cth:Cthe_1153"/>
<dbReference type="AlphaFoldDB" id="A3DEK6"/>
<feature type="coiled-coil region" evidence="1">
    <location>
        <begin position="238"/>
        <end position="265"/>
    </location>
</feature>
<dbReference type="SMART" id="SM00267">
    <property type="entry name" value="GGDEF"/>
    <property type="match status" value="1"/>
</dbReference>
<dbReference type="CDD" id="cd01949">
    <property type="entry name" value="GGDEF"/>
    <property type="match status" value="1"/>
</dbReference>
<dbReference type="NCBIfam" id="TIGR00254">
    <property type="entry name" value="GGDEF"/>
    <property type="match status" value="1"/>
</dbReference>
<dbReference type="InterPro" id="IPR037208">
    <property type="entry name" value="Spo0E-like_sf"/>
</dbReference>
<protein>
    <submittedName>
        <fullName evidence="3">Diguanylate cyclase</fullName>
    </submittedName>
</protein>
<dbReference type="Pfam" id="PF09388">
    <property type="entry name" value="SpoOE-like"/>
    <property type="match status" value="1"/>
</dbReference>
<evidence type="ECO:0000256" key="1">
    <source>
        <dbReference type="SAM" id="Coils"/>
    </source>
</evidence>
<dbReference type="GO" id="GO:1902201">
    <property type="term" value="P:negative regulation of bacterial-type flagellum-dependent cell motility"/>
    <property type="evidence" value="ECO:0007669"/>
    <property type="project" value="TreeGrafter"/>
</dbReference>
<keyword evidence="1" id="KW-0175">Coiled coil</keyword>
<dbReference type="SUPFAM" id="SSF140500">
    <property type="entry name" value="BAS1536-like"/>
    <property type="match status" value="1"/>
</dbReference>
<organism evidence="3 4">
    <name type="scientific">Acetivibrio thermocellus (strain ATCC 27405 / DSM 1237 / JCM 9322 / NBRC 103400 / NCIMB 10682 / NRRL B-4536 / VPI 7372)</name>
    <name type="common">Clostridium thermocellum</name>
    <dbReference type="NCBI Taxonomy" id="203119"/>
    <lineage>
        <taxon>Bacteria</taxon>
        <taxon>Bacillati</taxon>
        <taxon>Bacillota</taxon>
        <taxon>Clostridia</taxon>
        <taxon>Eubacteriales</taxon>
        <taxon>Oscillospiraceae</taxon>
        <taxon>Acetivibrio</taxon>
    </lineage>
</organism>